<dbReference type="Proteomes" id="UP001274830">
    <property type="component" value="Unassembled WGS sequence"/>
</dbReference>
<dbReference type="GO" id="GO:0070813">
    <property type="term" value="P:hydrogen sulfide metabolic process"/>
    <property type="evidence" value="ECO:0007669"/>
    <property type="project" value="TreeGrafter"/>
</dbReference>
<reference evidence="1" key="1">
    <citation type="submission" date="2023-07" db="EMBL/GenBank/DDBJ databases">
        <title>Black Yeasts Isolated from many extreme environments.</title>
        <authorList>
            <person name="Coleine C."/>
            <person name="Stajich J.E."/>
            <person name="Selbmann L."/>
        </authorList>
    </citation>
    <scope>NUCLEOTIDE SEQUENCE</scope>
    <source>
        <strain evidence="1">CCFEE 5485</strain>
    </source>
</reference>
<dbReference type="GO" id="GO:0050313">
    <property type="term" value="F:sulfur dioxygenase activity"/>
    <property type="evidence" value="ECO:0007669"/>
    <property type="project" value="TreeGrafter"/>
</dbReference>
<evidence type="ECO:0000313" key="1">
    <source>
        <dbReference type="EMBL" id="KAK3674700.1"/>
    </source>
</evidence>
<dbReference type="AlphaFoldDB" id="A0AAE0WN20"/>
<comment type="caution">
    <text evidence="1">The sequence shown here is derived from an EMBL/GenBank/DDBJ whole genome shotgun (WGS) entry which is preliminary data.</text>
</comment>
<dbReference type="PANTHER" id="PTHR43084">
    <property type="entry name" value="PERSULFIDE DIOXYGENASE ETHE1"/>
    <property type="match status" value="1"/>
</dbReference>
<evidence type="ECO:0000313" key="2">
    <source>
        <dbReference type="Proteomes" id="UP001274830"/>
    </source>
</evidence>
<organism evidence="1 2">
    <name type="scientific">Recurvomyces mirabilis</name>
    <dbReference type="NCBI Taxonomy" id="574656"/>
    <lineage>
        <taxon>Eukaryota</taxon>
        <taxon>Fungi</taxon>
        <taxon>Dikarya</taxon>
        <taxon>Ascomycota</taxon>
        <taxon>Pezizomycotina</taxon>
        <taxon>Dothideomycetes</taxon>
        <taxon>Dothideomycetidae</taxon>
        <taxon>Mycosphaerellales</taxon>
        <taxon>Teratosphaeriaceae</taxon>
        <taxon>Recurvomyces</taxon>
    </lineage>
</organism>
<keyword evidence="2" id="KW-1185">Reference proteome</keyword>
<dbReference type="EMBL" id="JAUTXT010000018">
    <property type="protein sequence ID" value="KAK3674700.1"/>
    <property type="molecule type" value="Genomic_DNA"/>
</dbReference>
<gene>
    <name evidence="1" type="ORF">LTR78_005422</name>
</gene>
<evidence type="ECO:0008006" key="3">
    <source>
        <dbReference type="Google" id="ProtNLM"/>
    </source>
</evidence>
<protein>
    <recommendedName>
        <fullName evidence="3">Metallo-beta-lactamase domain-containing protein</fullName>
    </recommendedName>
</protein>
<sequence length="238" mass="26406">MESGPSIHPVYENSTRSWMYIVADTQSKNAVVIDPVLDAAKNNHISTNAVDDLLKTVRLNDYTIDRVLETHGSGPGRSAAWYLRTQIQERTGTAPRVVMGKSFAGVQRLFQRKYGIQDIGGRRNLEPGFQDGQIIDIGGLRAHILQLPTQTQGDHLGYLIGSNIFIGEPALTVDYNISRSDFNDESAHQLWLSIQRLLGLPKEFRIYSSNGGVHGFGDGKPFATVEELRSKCKLLMGH</sequence>
<dbReference type="SUPFAM" id="SSF56281">
    <property type="entry name" value="Metallo-hydrolase/oxidoreductase"/>
    <property type="match status" value="1"/>
</dbReference>
<name>A0AAE0WN20_9PEZI</name>
<dbReference type="Gene3D" id="3.60.15.10">
    <property type="entry name" value="Ribonuclease Z/Hydroxyacylglutathione hydrolase-like"/>
    <property type="match status" value="1"/>
</dbReference>
<dbReference type="InterPro" id="IPR051682">
    <property type="entry name" value="Mito_Persulfide_Diox"/>
</dbReference>
<dbReference type="GO" id="GO:0006749">
    <property type="term" value="P:glutathione metabolic process"/>
    <property type="evidence" value="ECO:0007669"/>
    <property type="project" value="TreeGrafter"/>
</dbReference>
<dbReference type="InterPro" id="IPR036866">
    <property type="entry name" value="RibonucZ/Hydroxyglut_hydro"/>
</dbReference>
<accession>A0AAE0WN20</accession>
<proteinExistence type="predicted"/>
<dbReference type="PANTHER" id="PTHR43084:SF1">
    <property type="entry name" value="PERSULFIDE DIOXYGENASE ETHE1, MITOCHONDRIAL"/>
    <property type="match status" value="1"/>
</dbReference>